<feature type="transmembrane region" description="Helical" evidence="2">
    <location>
        <begin position="92"/>
        <end position="112"/>
    </location>
</feature>
<accession>A0A3P3XZZ8</accession>
<protein>
    <submittedName>
        <fullName evidence="3">Uncharacterized protein</fullName>
    </submittedName>
</protein>
<name>A0A3P3XZZ8_PLABS</name>
<evidence type="ECO:0000256" key="1">
    <source>
        <dbReference type="SAM" id="MobiDB-lite"/>
    </source>
</evidence>
<keyword evidence="2" id="KW-0812">Transmembrane</keyword>
<dbReference type="SUPFAM" id="SSF55856">
    <property type="entry name" value="Cytochrome b5-like heme/steroid binding domain"/>
    <property type="match status" value="2"/>
</dbReference>
<dbReference type="EMBL" id="OVEO01000001">
    <property type="protein sequence ID" value="SPQ93390.1"/>
    <property type="molecule type" value="Genomic_DNA"/>
</dbReference>
<geneLocation type="mitochondrion" evidence="3"/>
<dbReference type="Gene3D" id="1.25.40.20">
    <property type="entry name" value="Ankyrin repeat-containing domain"/>
    <property type="match status" value="1"/>
</dbReference>
<dbReference type="AlphaFoldDB" id="A0A3P3XZZ8"/>
<dbReference type="InterPro" id="IPR036400">
    <property type="entry name" value="Cyt_B5-like_heme/steroid_sf"/>
</dbReference>
<dbReference type="SUPFAM" id="SSF48403">
    <property type="entry name" value="Ankyrin repeat"/>
    <property type="match status" value="1"/>
</dbReference>
<dbReference type="InterPro" id="IPR036770">
    <property type="entry name" value="Ankyrin_rpt-contain_sf"/>
</dbReference>
<dbReference type="GO" id="GO:0016020">
    <property type="term" value="C:membrane"/>
    <property type="evidence" value="ECO:0007669"/>
    <property type="project" value="TreeGrafter"/>
</dbReference>
<keyword evidence="2" id="KW-0472">Membrane</keyword>
<dbReference type="GO" id="GO:0012505">
    <property type="term" value="C:endomembrane system"/>
    <property type="evidence" value="ECO:0007669"/>
    <property type="project" value="TreeGrafter"/>
</dbReference>
<evidence type="ECO:0000313" key="4">
    <source>
        <dbReference type="Proteomes" id="UP000290189"/>
    </source>
</evidence>
<keyword evidence="2" id="KW-1133">Transmembrane helix</keyword>
<feature type="region of interest" description="Disordered" evidence="1">
    <location>
        <begin position="37"/>
        <end position="83"/>
    </location>
</feature>
<sequence>MPRTHHRRFISCATALDHCHRTGRAVQHDGPNILMTQEHNTHRERSREIDGKSIGTHTHRLRAPADSEQQTTPSGSSTECVEPDYRTRQGMVLPVIIAVVAVLTTIALAWLYGRSRRVPMTLEELGRHVVDGDLMVSVGGSVFDVSEDGALYGANGPFAMCPGHDISLSVAKRRLEPSLLNGCARDVSDEERAHIQRYLRQLRQAYPEVGYLFPLPSSTHPPIPAGMQASTPLPANIPRVMSMEDVLRSPGVIAVRGLVFDVTSATDVFGIDGPYRHLLGSDASMAFASHTGGVGSLSDMSYDAMVRLDAAVQALSVRFPCVGVAIDSPASPATYAESPAITTDSELHRAIDDGDYDRAGRLLAHGNVDVNAVCSRTSLTPLHKLVEADRADLVQMALVKGADPMATAALYDNETPLQMAHRFHHSTCVDAFTAA</sequence>
<dbReference type="Gene3D" id="3.10.120.10">
    <property type="entry name" value="Cytochrome b5-like heme/steroid binding domain"/>
    <property type="match status" value="2"/>
</dbReference>
<proteinExistence type="predicted"/>
<gene>
    <name evidence="3" type="ORF">PLBR_LOCUS605</name>
</gene>
<reference evidence="3 4" key="1">
    <citation type="submission" date="2018-03" db="EMBL/GenBank/DDBJ databases">
        <authorList>
            <person name="Fogelqvist J."/>
        </authorList>
    </citation>
    <scope>NUCLEOTIDE SEQUENCE [LARGE SCALE GENOMIC DNA]</scope>
</reference>
<dbReference type="InterPro" id="IPR050577">
    <property type="entry name" value="MAPR/NEUFC/NENF-like"/>
</dbReference>
<dbReference type="Proteomes" id="UP000290189">
    <property type="component" value="Unassembled WGS sequence"/>
</dbReference>
<keyword evidence="3" id="KW-0496">Mitochondrion</keyword>
<evidence type="ECO:0000256" key="2">
    <source>
        <dbReference type="SAM" id="Phobius"/>
    </source>
</evidence>
<dbReference type="PANTHER" id="PTHR10281:SF76">
    <property type="entry name" value="CALCUTTA CUP-RELATED"/>
    <property type="match status" value="1"/>
</dbReference>
<feature type="compositionally biased region" description="Polar residues" evidence="1">
    <location>
        <begin position="67"/>
        <end position="79"/>
    </location>
</feature>
<dbReference type="PANTHER" id="PTHR10281">
    <property type="entry name" value="MEMBRANE-ASSOCIATED PROGESTERONE RECEPTOR COMPONENT-RELATED"/>
    <property type="match status" value="1"/>
</dbReference>
<evidence type="ECO:0000313" key="3">
    <source>
        <dbReference type="EMBL" id="SPQ93390.1"/>
    </source>
</evidence>
<organism evidence="3 4">
    <name type="scientific">Plasmodiophora brassicae</name>
    <name type="common">Clubroot disease agent</name>
    <dbReference type="NCBI Taxonomy" id="37360"/>
    <lineage>
        <taxon>Eukaryota</taxon>
        <taxon>Sar</taxon>
        <taxon>Rhizaria</taxon>
        <taxon>Endomyxa</taxon>
        <taxon>Phytomyxea</taxon>
        <taxon>Plasmodiophorida</taxon>
        <taxon>Plasmodiophoridae</taxon>
        <taxon>Plasmodiophora</taxon>
    </lineage>
</organism>
<feature type="compositionally biased region" description="Basic and acidic residues" evidence="1">
    <location>
        <begin position="39"/>
        <end position="51"/>
    </location>
</feature>